<gene>
    <name evidence="3" type="ORF">CLV67_101500</name>
</gene>
<feature type="transmembrane region" description="Helical" evidence="2">
    <location>
        <begin position="193"/>
        <end position="214"/>
    </location>
</feature>
<keyword evidence="2" id="KW-0472">Membrane</keyword>
<dbReference type="AlphaFoldDB" id="A0A2T0KPX1"/>
<evidence type="ECO:0000313" key="3">
    <source>
        <dbReference type="EMBL" id="PRX25780.1"/>
    </source>
</evidence>
<evidence type="ECO:0000256" key="1">
    <source>
        <dbReference type="SAM" id="MobiDB-lite"/>
    </source>
</evidence>
<dbReference type="Proteomes" id="UP000239415">
    <property type="component" value="Unassembled WGS sequence"/>
</dbReference>
<dbReference type="OrthoDB" id="3297072at2"/>
<keyword evidence="2" id="KW-0812">Transmembrane</keyword>
<proteinExistence type="predicted"/>
<comment type="caution">
    <text evidence="3">The sequence shown here is derived from an EMBL/GenBank/DDBJ whole genome shotgun (WGS) entry which is preliminary data.</text>
</comment>
<dbReference type="EMBL" id="PVMZ01000001">
    <property type="protein sequence ID" value="PRX25780.1"/>
    <property type="molecule type" value="Genomic_DNA"/>
</dbReference>
<sequence>MVTNRSRRRQPARTGNQRGGKSKARRAPVIRPVAPPPRPAEPSSRATALGFLLVAVGGTAYFVLFAYQESSARGWVDGMRALTGGRSWAMTIAGWLTIIAIFGLAWALILLRKRIHRNWLWAIGVVIAALLPTVLALIPYQGHYIVHLISGPGGGAFVTGMRWASAAGFIPFVVVPFVVLNENLKRRFGTEELRGKTAALVVLFAIVTLISALVSA</sequence>
<feature type="region of interest" description="Disordered" evidence="1">
    <location>
        <begin position="1"/>
        <end position="42"/>
    </location>
</feature>
<evidence type="ECO:0000256" key="2">
    <source>
        <dbReference type="SAM" id="Phobius"/>
    </source>
</evidence>
<name>A0A2T0KPX1_9ACTN</name>
<accession>A0A2T0KPX1</accession>
<reference evidence="3 4" key="1">
    <citation type="submission" date="2018-03" db="EMBL/GenBank/DDBJ databases">
        <title>Genomic Encyclopedia of Archaeal and Bacterial Type Strains, Phase II (KMG-II): from individual species to whole genera.</title>
        <authorList>
            <person name="Goeker M."/>
        </authorList>
    </citation>
    <scope>NUCLEOTIDE SEQUENCE [LARGE SCALE GENOMIC DNA]</scope>
    <source>
        <strain evidence="3 4">DSM 43146</strain>
    </source>
</reference>
<evidence type="ECO:0000313" key="4">
    <source>
        <dbReference type="Proteomes" id="UP000239415"/>
    </source>
</evidence>
<feature type="transmembrane region" description="Helical" evidence="2">
    <location>
        <begin position="160"/>
        <end position="181"/>
    </location>
</feature>
<feature type="compositionally biased region" description="Basic residues" evidence="1">
    <location>
        <begin position="1"/>
        <end position="11"/>
    </location>
</feature>
<keyword evidence="4" id="KW-1185">Reference proteome</keyword>
<dbReference type="RefSeq" id="WP_106315470.1">
    <property type="nucleotide sequence ID" value="NZ_BOMO01000023.1"/>
</dbReference>
<protein>
    <submittedName>
        <fullName evidence="3">Uncharacterized protein</fullName>
    </submittedName>
</protein>
<organism evidence="3 4">
    <name type="scientific">Actinoplanes italicus</name>
    <dbReference type="NCBI Taxonomy" id="113567"/>
    <lineage>
        <taxon>Bacteria</taxon>
        <taxon>Bacillati</taxon>
        <taxon>Actinomycetota</taxon>
        <taxon>Actinomycetes</taxon>
        <taxon>Micromonosporales</taxon>
        <taxon>Micromonosporaceae</taxon>
        <taxon>Actinoplanes</taxon>
    </lineage>
</organism>
<feature type="transmembrane region" description="Helical" evidence="2">
    <location>
        <begin position="48"/>
        <end position="67"/>
    </location>
</feature>
<feature type="transmembrane region" description="Helical" evidence="2">
    <location>
        <begin position="118"/>
        <end position="140"/>
    </location>
</feature>
<keyword evidence="2" id="KW-1133">Transmembrane helix</keyword>
<feature type="transmembrane region" description="Helical" evidence="2">
    <location>
        <begin position="87"/>
        <end position="111"/>
    </location>
</feature>